<dbReference type="VEuPathDB" id="FungiDB:AMAG_11159"/>
<keyword evidence="2" id="KW-1185">Reference proteome</keyword>
<accession>A0A0L0SSL1</accession>
<dbReference type="AlphaFoldDB" id="A0A0L0SSL1"/>
<reference evidence="2" key="2">
    <citation type="submission" date="2009-11" db="EMBL/GenBank/DDBJ databases">
        <title>The Genome Sequence of Allomyces macrogynus strain ATCC 38327.</title>
        <authorList>
            <consortium name="The Broad Institute Genome Sequencing Platform"/>
            <person name="Russ C."/>
            <person name="Cuomo C."/>
            <person name="Shea T."/>
            <person name="Young S.K."/>
            <person name="Zeng Q."/>
            <person name="Koehrsen M."/>
            <person name="Haas B."/>
            <person name="Borodovsky M."/>
            <person name="Guigo R."/>
            <person name="Alvarado L."/>
            <person name="Berlin A."/>
            <person name="Borenstein D."/>
            <person name="Chen Z."/>
            <person name="Engels R."/>
            <person name="Freedman E."/>
            <person name="Gellesch M."/>
            <person name="Goldberg J."/>
            <person name="Griggs A."/>
            <person name="Gujja S."/>
            <person name="Heiman D."/>
            <person name="Hepburn T."/>
            <person name="Howarth C."/>
            <person name="Jen D."/>
            <person name="Larson L."/>
            <person name="Lewis B."/>
            <person name="Mehta T."/>
            <person name="Park D."/>
            <person name="Pearson M."/>
            <person name="Roberts A."/>
            <person name="Saif S."/>
            <person name="Shenoy N."/>
            <person name="Sisk P."/>
            <person name="Stolte C."/>
            <person name="Sykes S."/>
            <person name="Walk T."/>
            <person name="White J."/>
            <person name="Yandava C."/>
            <person name="Burger G."/>
            <person name="Gray M.W."/>
            <person name="Holland P.W.H."/>
            <person name="King N."/>
            <person name="Lang F.B.F."/>
            <person name="Roger A.J."/>
            <person name="Ruiz-Trillo I."/>
            <person name="Lander E."/>
            <person name="Nusbaum C."/>
        </authorList>
    </citation>
    <scope>NUCLEOTIDE SEQUENCE [LARGE SCALE GENOMIC DNA]</scope>
    <source>
        <strain evidence="2">ATCC 38327</strain>
    </source>
</reference>
<dbReference type="Proteomes" id="UP000054350">
    <property type="component" value="Unassembled WGS sequence"/>
</dbReference>
<dbReference type="EMBL" id="GG745347">
    <property type="protein sequence ID" value="KNE65548.1"/>
    <property type="molecule type" value="Genomic_DNA"/>
</dbReference>
<name>A0A0L0SSL1_ALLM3</name>
<protein>
    <submittedName>
        <fullName evidence="1">Uncharacterized protein</fullName>
    </submittedName>
</protein>
<dbReference type="Gene3D" id="3.40.50.2300">
    <property type="match status" value="1"/>
</dbReference>
<organism evidence="1 2">
    <name type="scientific">Allomyces macrogynus (strain ATCC 38327)</name>
    <name type="common">Allomyces javanicus var. macrogynus</name>
    <dbReference type="NCBI Taxonomy" id="578462"/>
    <lineage>
        <taxon>Eukaryota</taxon>
        <taxon>Fungi</taxon>
        <taxon>Fungi incertae sedis</taxon>
        <taxon>Blastocladiomycota</taxon>
        <taxon>Blastocladiomycetes</taxon>
        <taxon>Blastocladiales</taxon>
        <taxon>Blastocladiaceae</taxon>
        <taxon>Allomyces</taxon>
    </lineage>
</organism>
<evidence type="ECO:0000313" key="1">
    <source>
        <dbReference type="EMBL" id="KNE65548.1"/>
    </source>
</evidence>
<proteinExistence type="predicted"/>
<dbReference type="InterPro" id="IPR028082">
    <property type="entry name" value="Peripla_BP_I"/>
</dbReference>
<sequence>MTQFGVYLDAIQAIGSKIVLFMGFPGDFKLIFQQAKLRGMLGPDWVWFLHTWTATVVYANLARGIISLAPPGVKPTSKTGTKIMSTTAGKAQGAAMPLAQLAFVPSPVGTPAACLELVHLEGARRGSCK</sequence>
<dbReference type="SUPFAM" id="SSF53822">
    <property type="entry name" value="Periplasmic binding protein-like I"/>
    <property type="match status" value="1"/>
</dbReference>
<reference evidence="1 2" key="1">
    <citation type="submission" date="2009-11" db="EMBL/GenBank/DDBJ databases">
        <title>Annotation of Allomyces macrogynus ATCC 38327.</title>
        <authorList>
            <consortium name="The Broad Institute Genome Sequencing Platform"/>
            <person name="Russ C."/>
            <person name="Cuomo C."/>
            <person name="Burger G."/>
            <person name="Gray M.W."/>
            <person name="Holland P.W.H."/>
            <person name="King N."/>
            <person name="Lang F.B.F."/>
            <person name="Roger A.J."/>
            <person name="Ruiz-Trillo I."/>
            <person name="Young S.K."/>
            <person name="Zeng Q."/>
            <person name="Gargeya S."/>
            <person name="Fitzgerald M."/>
            <person name="Haas B."/>
            <person name="Abouelleil A."/>
            <person name="Alvarado L."/>
            <person name="Arachchi H.M."/>
            <person name="Berlin A."/>
            <person name="Chapman S.B."/>
            <person name="Gearin G."/>
            <person name="Goldberg J."/>
            <person name="Griggs A."/>
            <person name="Gujja S."/>
            <person name="Hansen M."/>
            <person name="Heiman D."/>
            <person name="Howarth C."/>
            <person name="Larimer J."/>
            <person name="Lui A."/>
            <person name="MacDonald P.J.P."/>
            <person name="McCowen C."/>
            <person name="Montmayeur A."/>
            <person name="Murphy C."/>
            <person name="Neiman D."/>
            <person name="Pearson M."/>
            <person name="Priest M."/>
            <person name="Roberts A."/>
            <person name="Saif S."/>
            <person name="Shea T."/>
            <person name="Sisk P."/>
            <person name="Stolte C."/>
            <person name="Sykes S."/>
            <person name="Wortman J."/>
            <person name="Nusbaum C."/>
            <person name="Birren B."/>
        </authorList>
    </citation>
    <scope>NUCLEOTIDE SEQUENCE [LARGE SCALE GENOMIC DNA]</scope>
    <source>
        <strain evidence="1 2">ATCC 38327</strain>
    </source>
</reference>
<dbReference type="OrthoDB" id="5984008at2759"/>
<evidence type="ECO:0000313" key="2">
    <source>
        <dbReference type="Proteomes" id="UP000054350"/>
    </source>
</evidence>
<gene>
    <name evidence="1" type="ORF">AMAG_11159</name>
</gene>